<dbReference type="InterPro" id="IPR011990">
    <property type="entry name" value="TPR-like_helical_dom_sf"/>
</dbReference>
<dbReference type="PANTHER" id="PTHR45831">
    <property type="entry name" value="LD24721P"/>
    <property type="match status" value="1"/>
</dbReference>
<keyword evidence="1" id="KW-0677">Repeat</keyword>
<evidence type="ECO:0000256" key="2">
    <source>
        <dbReference type="ARBA" id="ARBA00022803"/>
    </source>
</evidence>
<dbReference type="Pfam" id="PF07719">
    <property type="entry name" value="TPR_2"/>
    <property type="match status" value="1"/>
</dbReference>
<dbReference type="Gene3D" id="1.25.40.10">
    <property type="entry name" value="Tetratricopeptide repeat domain"/>
    <property type="match status" value="1"/>
</dbReference>
<dbReference type="GO" id="GO:0072380">
    <property type="term" value="C:TRC complex"/>
    <property type="evidence" value="ECO:0007669"/>
    <property type="project" value="TreeGrafter"/>
</dbReference>
<dbReference type="RefSeq" id="XP_023463866.1">
    <property type="nucleotide sequence ID" value="XM_023611435.1"/>
</dbReference>
<dbReference type="GO" id="GO:0006620">
    <property type="term" value="P:post-translational protein targeting to endoplasmic reticulum membrane"/>
    <property type="evidence" value="ECO:0007669"/>
    <property type="project" value="TreeGrafter"/>
</dbReference>
<name>A0A2G4SMZ8_RHIZD</name>
<dbReference type="Proteomes" id="UP000242254">
    <property type="component" value="Unassembled WGS sequence"/>
</dbReference>
<dbReference type="GO" id="GO:0016020">
    <property type="term" value="C:membrane"/>
    <property type="evidence" value="ECO:0007669"/>
    <property type="project" value="TreeGrafter"/>
</dbReference>
<dbReference type="EMBL" id="KZ303855">
    <property type="protein sequence ID" value="PHZ10158.1"/>
    <property type="molecule type" value="Genomic_DNA"/>
</dbReference>
<accession>A0A2G4SMZ8</accession>
<dbReference type="SUPFAM" id="SSF48452">
    <property type="entry name" value="TPR-like"/>
    <property type="match status" value="1"/>
</dbReference>
<dbReference type="PROSITE" id="PS50005">
    <property type="entry name" value="TPR"/>
    <property type="match status" value="1"/>
</dbReference>
<evidence type="ECO:0000256" key="3">
    <source>
        <dbReference type="PROSITE-ProRule" id="PRU00339"/>
    </source>
</evidence>
<dbReference type="Pfam" id="PF00515">
    <property type="entry name" value="TPR_1"/>
    <property type="match status" value="1"/>
</dbReference>
<dbReference type="AlphaFoldDB" id="A0A2G4SMZ8"/>
<dbReference type="SMART" id="SM00028">
    <property type="entry name" value="TPR"/>
    <property type="match status" value="2"/>
</dbReference>
<organism evidence="4 5">
    <name type="scientific">Rhizopus microsporus ATCC 52813</name>
    <dbReference type="NCBI Taxonomy" id="1340429"/>
    <lineage>
        <taxon>Eukaryota</taxon>
        <taxon>Fungi</taxon>
        <taxon>Fungi incertae sedis</taxon>
        <taxon>Mucoromycota</taxon>
        <taxon>Mucoromycotina</taxon>
        <taxon>Mucoromycetes</taxon>
        <taxon>Mucorales</taxon>
        <taxon>Mucorineae</taxon>
        <taxon>Rhizopodaceae</taxon>
        <taxon>Rhizopus</taxon>
    </lineage>
</organism>
<feature type="repeat" description="TPR" evidence="3">
    <location>
        <begin position="41"/>
        <end position="74"/>
    </location>
</feature>
<proteinExistence type="predicted"/>
<keyword evidence="5" id="KW-1185">Reference proteome</keyword>
<evidence type="ECO:0000313" key="5">
    <source>
        <dbReference type="Proteomes" id="UP000242254"/>
    </source>
</evidence>
<dbReference type="InterPro" id="IPR013105">
    <property type="entry name" value="TPR_2"/>
</dbReference>
<dbReference type="GeneID" id="35442425"/>
<protein>
    <submittedName>
        <fullName evidence="4">TPR-like protein</fullName>
    </submittedName>
</protein>
<dbReference type="GO" id="GO:0060090">
    <property type="term" value="F:molecular adaptor activity"/>
    <property type="evidence" value="ECO:0007669"/>
    <property type="project" value="TreeGrafter"/>
</dbReference>
<keyword evidence="2 3" id="KW-0802">TPR repeat</keyword>
<dbReference type="STRING" id="1340429.A0A2G4SMZ8"/>
<sequence>MSKEQKAEEVKNEANILFKEKHFSEAIKKYTEAIELNDRVASYYTNRAFCHLKLESYGYAISDADKALEIDPNFTKVQEPISSNKGEILIIS</sequence>
<dbReference type="InterPro" id="IPR019734">
    <property type="entry name" value="TPR_rpt"/>
</dbReference>
<gene>
    <name evidence="4" type="ORF">RHIMIDRAFT_259961</name>
</gene>
<evidence type="ECO:0000256" key="1">
    <source>
        <dbReference type="ARBA" id="ARBA00022737"/>
    </source>
</evidence>
<evidence type="ECO:0000313" key="4">
    <source>
        <dbReference type="EMBL" id="PHZ10158.1"/>
    </source>
</evidence>
<dbReference type="InterPro" id="IPR047150">
    <property type="entry name" value="SGT"/>
</dbReference>
<reference evidence="4 5" key="1">
    <citation type="journal article" date="2016" name="Proc. Natl. Acad. Sci. U.S.A.">
        <title>Lipid metabolic changes in an early divergent fungus govern the establishment of a mutualistic symbiosis with endobacteria.</title>
        <authorList>
            <person name="Lastovetsky O.A."/>
            <person name="Gaspar M.L."/>
            <person name="Mondo S.J."/>
            <person name="LaButti K.M."/>
            <person name="Sandor L."/>
            <person name="Grigoriev I.V."/>
            <person name="Henry S.A."/>
            <person name="Pawlowska T.E."/>
        </authorList>
    </citation>
    <scope>NUCLEOTIDE SEQUENCE [LARGE SCALE GENOMIC DNA]</scope>
    <source>
        <strain evidence="4 5">ATCC 52813</strain>
    </source>
</reference>
<dbReference type="PANTHER" id="PTHR45831:SF2">
    <property type="entry name" value="LD24721P"/>
    <property type="match status" value="1"/>
</dbReference>